<reference evidence="6" key="1">
    <citation type="submission" date="2023-06" db="EMBL/GenBank/DDBJ databases">
        <title>MT1 and MT2 Draft Genomes of Novel Species.</title>
        <authorList>
            <person name="Venkateswaran K."/>
        </authorList>
    </citation>
    <scope>NUCLEOTIDE SEQUENCE</scope>
    <source>
        <strain evidence="6">F6_8S_P_1B</strain>
    </source>
</reference>
<keyword evidence="2 4" id="KW-0238">DNA-binding</keyword>
<dbReference type="PRINTS" id="PR00455">
    <property type="entry name" value="HTHTETR"/>
</dbReference>
<keyword evidence="1" id="KW-0805">Transcription regulation</keyword>
<organism evidence="6 7">
    <name type="scientific">Leifsonia williamsii</name>
    <dbReference type="NCBI Taxonomy" id="3035919"/>
    <lineage>
        <taxon>Bacteria</taxon>
        <taxon>Bacillati</taxon>
        <taxon>Actinomycetota</taxon>
        <taxon>Actinomycetes</taxon>
        <taxon>Micrococcales</taxon>
        <taxon>Microbacteriaceae</taxon>
        <taxon>Leifsonia</taxon>
    </lineage>
</organism>
<evidence type="ECO:0000256" key="3">
    <source>
        <dbReference type="ARBA" id="ARBA00023163"/>
    </source>
</evidence>
<dbReference type="PANTHER" id="PTHR30055:SF234">
    <property type="entry name" value="HTH-TYPE TRANSCRIPTIONAL REGULATOR BETI"/>
    <property type="match status" value="1"/>
</dbReference>
<feature type="domain" description="HTH tetR-type" evidence="5">
    <location>
        <begin position="10"/>
        <end position="70"/>
    </location>
</feature>
<dbReference type="PANTHER" id="PTHR30055">
    <property type="entry name" value="HTH-TYPE TRANSCRIPTIONAL REGULATOR RUTR"/>
    <property type="match status" value="1"/>
</dbReference>
<keyword evidence="7" id="KW-1185">Reference proteome</keyword>
<evidence type="ECO:0000313" key="7">
    <source>
        <dbReference type="Proteomes" id="UP001174208"/>
    </source>
</evidence>
<evidence type="ECO:0000256" key="2">
    <source>
        <dbReference type="ARBA" id="ARBA00023125"/>
    </source>
</evidence>
<evidence type="ECO:0000256" key="1">
    <source>
        <dbReference type="ARBA" id="ARBA00023015"/>
    </source>
</evidence>
<dbReference type="Pfam" id="PF00440">
    <property type="entry name" value="TetR_N"/>
    <property type="match status" value="1"/>
</dbReference>
<dbReference type="PROSITE" id="PS50977">
    <property type="entry name" value="HTH_TETR_2"/>
    <property type="match status" value="1"/>
</dbReference>
<name>A0ABT8K9N5_9MICO</name>
<dbReference type="InterPro" id="IPR001647">
    <property type="entry name" value="HTH_TetR"/>
</dbReference>
<dbReference type="SUPFAM" id="SSF46689">
    <property type="entry name" value="Homeodomain-like"/>
    <property type="match status" value="1"/>
</dbReference>
<keyword evidence="3" id="KW-0804">Transcription</keyword>
<dbReference type="RefSeq" id="WP_301210011.1">
    <property type="nucleotide sequence ID" value="NZ_JAROCF010000001.1"/>
</dbReference>
<evidence type="ECO:0000313" key="6">
    <source>
        <dbReference type="EMBL" id="MDN4613202.1"/>
    </source>
</evidence>
<comment type="caution">
    <text evidence="6">The sequence shown here is derived from an EMBL/GenBank/DDBJ whole genome shotgun (WGS) entry which is preliminary data.</text>
</comment>
<dbReference type="Proteomes" id="UP001174208">
    <property type="component" value="Unassembled WGS sequence"/>
</dbReference>
<feature type="DNA-binding region" description="H-T-H motif" evidence="4">
    <location>
        <begin position="33"/>
        <end position="52"/>
    </location>
</feature>
<evidence type="ECO:0000256" key="4">
    <source>
        <dbReference type="PROSITE-ProRule" id="PRU00335"/>
    </source>
</evidence>
<accession>A0ABT8K9N5</accession>
<dbReference type="Gene3D" id="1.10.357.10">
    <property type="entry name" value="Tetracycline Repressor, domain 2"/>
    <property type="match status" value="1"/>
</dbReference>
<dbReference type="InterPro" id="IPR050109">
    <property type="entry name" value="HTH-type_TetR-like_transc_reg"/>
</dbReference>
<dbReference type="EMBL" id="JAROCF010000001">
    <property type="protein sequence ID" value="MDN4613202.1"/>
    <property type="molecule type" value="Genomic_DNA"/>
</dbReference>
<gene>
    <name evidence="6" type="ORF">P5G50_01950</name>
</gene>
<evidence type="ECO:0000259" key="5">
    <source>
        <dbReference type="PROSITE" id="PS50977"/>
    </source>
</evidence>
<proteinExistence type="predicted"/>
<protein>
    <submittedName>
        <fullName evidence="6">TetR/AcrR family transcriptional regulator</fullName>
    </submittedName>
</protein>
<dbReference type="InterPro" id="IPR009057">
    <property type="entry name" value="Homeodomain-like_sf"/>
</dbReference>
<sequence>MPKVTDEHRAARRHQIAQAALRCFARSGFQQASMADIIAESGLSAGAIYGHYKSKEELVELAVSEVLDARFLDVAAARRAEPMLEPAALVRLLVDGLSAQLGDNLPLLMQIWGQVPINPRLGDMAERVGSRIRGFFRDYLADWYVEGVGLPRAEAETRAQADATLYMGIIQGFVTQSVLFRDFDREVYLEAVAHIAPPARG</sequence>